<dbReference type="InParanoid" id="D7FZV8"/>
<dbReference type="EMBL" id="FN648586">
    <property type="protein sequence ID" value="CBJ48583.1"/>
    <property type="molecule type" value="Genomic_DNA"/>
</dbReference>
<organism evidence="1 2">
    <name type="scientific">Ectocarpus siliculosus</name>
    <name type="common">Brown alga</name>
    <name type="synonym">Conferva siliculosa</name>
    <dbReference type="NCBI Taxonomy" id="2880"/>
    <lineage>
        <taxon>Eukaryota</taxon>
        <taxon>Sar</taxon>
        <taxon>Stramenopiles</taxon>
        <taxon>Ochrophyta</taxon>
        <taxon>PX clade</taxon>
        <taxon>Phaeophyceae</taxon>
        <taxon>Ectocarpales</taxon>
        <taxon>Ectocarpaceae</taxon>
        <taxon>Ectocarpus</taxon>
    </lineage>
</organism>
<dbReference type="OrthoDB" id="10528167at2759"/>
<evidence type="ECO:0000313" key="1">
    <source>
        <dbReference type="EMBL" id="CBJ48583.1"/>
    </source>
</evidence>
<gene>
    <name evidence="1" type="ORF">Esi_0039_0019</name>
</gene>
<evidence type="ECO:0000313" key="2">
    <source>
        <dbReference type="Proteomes" id="UP000002630"/>
    </source>
</evidence>
<sequence>MAQAVLCWQQEQERAIAQSNGDHRALKELKELEAKLERRRVENNLFIQAVSDATDFQQERERLDNNVLHKARSRRELLQTSFAKGTSFVLPSQSKSNFPHTNTGEACTPLPGIPSARCPEPRRAGCGAGGSGAGGNGRAHFVESCKGGESCATNSAVVYNSGDRESRTLVAQEHHLLQRRLHHHNFKKSASARNLAGTDGMAGRQPFPARKRRWVLAGEVAVPQQAAKAARTTRLLASDRTAIHLALNCRAVLVLTATTSGTAGKGRTRRLVAVKGNTLLRAEKEFIPSTRVRRRYQR</sequence>
<reference evidence="1 2" key="1">
    <citation type="journal article" date="2010" name="Nature">
        <title>The Ectocarpus genome and the independent evolution of multicellularity in brown algae.</title>
        <authorList>
            <person name="Cock J.M."/>
            <person name="Sterck L."/>
            <person name="Rouze P."/>
            <person name="Scornet D."/>
            <person name="Allen A.E."/>
            <person name="Amoutzias G."/>
            <person name="Anthouard V."/>
            <person name="Artiguenave F."/>
            <person name="Aury J.M."/>
            <person name="Badger J.H."/>
            <person name="Beszteri B."/>
            <person name="Billiau K."/>
            <person name="Bonnet E."/>
            <person name="Bothwell J.H."/>
            <person name="Bowler C."/>
            <person name="Boyen C."/>
            <person name="Brownlee C."/>
            <person name="Carrano C.J."/>
            <person name="Charrier B."/>
            <person name="Cho G.Y."/>
            <person name="Coelho S.M."/>
            <person name="Collen J."/>
            <person name="Corre E."/>
            <person name="Da Silva C."/>
            <person name="Delage L."/>
            <person name="Delaroque N."/>
            <person name="Dittami S.M."/>
            <person name="Doulbeau S."/>
            <person name="Elias M."/>
            <person name="Farnham G."/>
            <person name="Gachon C.M."/>
            <person name="Gschloessl B."/>
            <person name="Heesch S."/>
            <person name="Jabbari K."/>
            <person name="Jubin C."/>
            <person name="Kawai H."/>
            <person name="Kimura K."/>
            <person name="Kloareg B."/>
            <person name="Kupper F.C."/>
            <person name="Lang D."/>
            <person name="Le Bail A."/>
            <person name="Leblanc C."/>
            <person name="Lerouge P."/>
            <person name="Lohr M."/>
            <person name="Lopez P.J."/>
            <person name="Martens C."/>
            <person name="Maumus F."/>
            <person name="Michel G."/>
            <person name="Miranda-Saavedra D."/>
            <person name="Morales J."/>
            <person name="Moreau H."/>
            <person name="Motomura T."/>
            <person name="Nagasato C."/>
            <person name="Napoli C.A."/>
            <person name="Nelson D.R."/>
            <person name="Nyvall-Collen P."/>
            <person name="Peters A.F."/>
            <person name="Pommier C."/>
            <person name="Potin P."/>
            <person name="Poulain J."/>
            <person name="Quesneville H."/>
            <person name="Read B."/>
            <person name="Rensing S.A."/>
            <person name="Ritter A."/>
            <person name="Rousvoal S."/>
            <person name="Samanta M."/>
            <person name="Samson G."/>
            <person name="Schroeder D.C."/>
            <person name="Segurens B."/>
            <person name="Strittmatter M."/>
            <person name="Tonon T."/>
            <person name="Tregear J.W."/>
            <person name="Valentin K."/>
            <person name="von Dassow P."/>
            <person name="Yamagishi T."/>
            <person name="Van de Peer Y."/>
            <person name="Wincker P."/>
        </authorList>
    </citation>
    <scope>NUCLEOTIDE SEQUENCE [LARGE SCALE GENOMIC DNA]</scope>
    <source>
        <strain evidence="2">Ec32 / CCAP1310/4</strain>
    </source>
</reference>
<dbReference type="AlphaFoldDB" id="D7FZV8"/>
<protein>
    <submittedName>
        <fullName evidence="1">Uncharacterized protein</fullName>
    </submittedName>
</protein>
<dbReference type="Proteomes" id="UP000002630">
    <property type="component" value="Linkage Group LG21"/>
</dbReference>
<proteinExistence type="predicted"/>
<name>D7FZV8_ECTSI</name>
<keyword evidence="2" id="KW-1185">Reference proteome</keyword>
<dbReference type="EMBL" id="FN649746">
    <property type="protein sequence ID" value="CBJ48583.1"/>
    <property type="molecule type" value="Genomic_DNA"/>
</dbReference>
<accession>D7FZV8</accession>